<keyword evidence="2" id="KW-0812">Transmembrane</keyword>
<keyword evidence="4" id="KW-1185">Reference proteome</keyword>
<feature type="transmembrane region" description="Helical" evidence="2">
    <location>
        <begin position="217"/>
        <end position="240"/>
    </location>
</feature>
<dbReference type="EnsemblMetazoa" id="G16528.1">
    <property type="protein sequence ID" value="G16528.1:cds"/>
    <property type="gene ID" value="G16528"/>
</dbReference>
<reference evidence="3" key="1">
    <citation type="submission" date="2022-08" db="UniProtKB">
        <authorList>
            <consortium name="EnsemblMetazoa"/>
        </authorList>
    </citation>
    <scope>IDENTIFICATION</scope>
    <source>
        <strain evidence="3">05x7-T-G4-1.051#20</strain>
    </source>
</reference>
<dbReference type="AlphaFoldDB" id="A0A8W8J344"/>
<accession>A0A8W8J344</accession>
<sequence>MATTVPSSVCDISSQIIPLQMKIREKIAKFLIRRKDVKYISDHLKEDQTHPRIEHEENPETVEENKTEDTTPANFDLEDSSETEKSRYEWRFSDTKELLTVLKARKERKENFTKNMWNGVAKELKEALKTKRIPSPEQYDALLLADRVVVLGYYHKEEPKVSKWEFLNDFSIEEIQNIMRPVLQKVQSQGSVPVRNLSSSVRKKESATDMRMSSQGIGILGGSLLGLVFLIIFVSDLVIIKVQLTALFKNLSRLCKTNNPRRINDFGEK</sequence>
<evidence type="ECO:0000256" key="1">
    <source>
        <dbReference type="SAM" id="MobiDB-lite"/>
    </source>
</evidence>
<evidence type="ECO:0000313" key="4">
    <source>
        <dbReference type="Proteomes" id="UP000005408"/>
    </source>
</evidence>
<evidence type="ECO:0000256" key="2">
    <source>
        <dbReference type="SAM" id="Phobius"/>
    </source>
</evidence>
<dbReference type="Proteomes" id="UP000005408">
    <property type="component" value="Unassembled WGS sequence"/>
</dbReference>
<organism evidence="3 4">
    <name type="scientific">Magallana gigas</name>
    <name type="common">Pacific oyster</name>
    <name type="synonym">Crassostrea gigas</name>
    <dbReference type="NCBI Taxonomy" id="29159"/>
    <lineage>
        <taxon>Eukaryota</taxon>
        <taxon>Metazoa</taxon>
        <taxon>Spiralia</taxon>
        <taxon>Lophotrochozoa</taxon>
        <taxon>Mollusca</taxon>
        <taxon>Bivalvia</taxon>
        <taxon>Autobranchia</taxon>
        <taxon>Pteriomorphia</taxon>
        <taxon>Ostreida</taxon>
        <taxon>Ostreoidea</taxon>
        <taxon>Ostreidae</taxon>
        <taxon>Magallana</taxon>
    </lineage>
</organism>
<name>A0A8W8J344_MAGGI</name>
<feature type="compositionally biased region" description="Basic and acidic residues" evidence="1">
    <location>
        <begin position="46"/>
        <end position="69"/>
    </location>
</feature>
<proteinExistence type="predicted"/>
<keyword evidence="2" id="KW-1133">Transmembrane helix</keyword>
<keyword evidence="2" id="KW-0472">Membrane</keyword>
<evidence type="ECO:0000313" key="3">
    <source>
        <dbReference type="EnsemblMetazoa" id="G16528.1:cds"/>
    </source>
</evidence>
<protein>
    <submittedName>
        <fullName evidence="3">Uncharacterized protein</fullName>
    </submittedName>
</protein>
<feature type="region of interest" description="Disordered" evidence="1">
    <location>
        <begin position="46"/>
        <end position="82"/>
    </location>
</feature>